<sequence>MLHQVLLVAVVVTASVVRAITHGSIVSSGRHTYLAGLRTTATGPAFCSGALISPRAVLTTATCQADAEYVSLGSIYLLGNIDGERIAITSKHVHPQFNHSGNHEYDFAILTLSTATRISPVNITWDQNLAGASVAYVRGFGAAAVGGPSSPVLQEALVPIWSSDDCTNALHGLHAVTDSMFCAGGAASDACDGDFGDPVTVARGGDEYLVGLSSWGYGCGTPGLPAAYARVATALDFAEPFLK</sequence>
<dbReference type="GO" id="GO:0006508">
    <property type="term" value="P:proteolysis"/>
    <property type="evidence" value="ECO:0007669"/>
    <property type="project" value="InterPro"/>
</dbReference>
<dbReference type="InterPro" id="IPR009003">
    <property type="entry name" value="Peptidase_S1_PA"/>
</dbReference>
<dbReference type="PROSITE" id="PS50240">
    <property type="entry name" value="TRYPSIN_DOM"/>
    <property type="match status" value="1"/>
</dbReference>
<evidence type="ECO:0000256" key="3">
    <source>
        <dbReference type="ARBA" id="ARBA00023026"/>
    </source>
</evidence>
<dbReference type="Proteomes" id="UP000332933">
    <property type="component" value="Unassembled WGS sequence"/>
</dbReference>
<name>A0A485K6Q6_9STRA</name>
<dbReference type="Gene3D" id="2.40.10.10">
    <property type="entry name" value="Trypsin-like serine proteases"/>
    <property type="match status" value="1"/>
</dbReference>
<reference evidence="9 10" key="1">
    <citation type="submission" date="2019-03" db="EMBL/GenBank/DDBJ databases">
        <authorList>
            <person name="Gaulin E."/>
            <person name="Dumas B."/>
        </authorList>
    </citation>
    <scope>NUCLEOTIDE SEQUENCE [LARGE SCALE GENOMIC DNA]</scope>
    <source>
        <strain evidence="9">CBS 568.67</strain>
    </source>
</reference>
<gene>
    <name evidence="9" type="primary">Aste57867_2114</name>
    <name evidence="8" type="ORF">As57867_002109</name>
    <name evidence="9" type="ORF">ASTE57867_2114</name>
</gene>
<evidence type="ECO:0000256" key="6">
    <source>
        <dbReference type="SAM" id="SignalP"/>
    </source>
</evidence>
<dbReference type="InterPro" id="IPR050430">
    <property type="entry name" value="Peptidase_S1"/>
</dbReference>
<dbReference type="EMBL" id="CAADRA010000217">
    <property type="protein sequence ID" value="VFT79317.1"/>
    <property type="molecule type" value="Genomic_DNA"/>
</dbReference>
<evidence type="ECO:0000256" key="4">
    <source>
        <dbReference type="ARBA" id="ARBA00023157"/>
    </source>
</evidence>
<protein>
    <submittedName>
        <fullName evidence="9">Aste57867_2114 protein</fullName>
    </submittedName>
</protein>
<evidence type="ECO:0000259" key="7">
    <source>
        <dbReference type="PROSITE" id="PS50240"/>
    </source>
</evidence>
<dbReference type="GO" id="GO:0004252">
    <property type="term" value="F:serine-type endopeptidase activity"/>
    <property type="evidence" value="ECO:0007669"/>
    <property type="project" value="InterPro"/>
</dbReference>
<dbReference type="PANTHER" id="PTHR24276">
    <property type="entry name" value="POLYSERASE-RELATED"/>
    <property type="match status" value="1"/>
</dbReference>
<dbReference type="OrthoDB" id="10059102at2759"/>
<evidence type="ECO:0000256" key="2">
    <source>
        <dbReference type="ARBA" id="ARBA00022729"/>
    </source>
</evidence>
<feature type="chain" id="PRO_5033436602" evidence="6">
    <location>
        <begin position="20"/>
        <end position="243"/>
    </location>
</feature>
<keyword evidence="2 6" id="KW-0732">Signal</keyword>
<dbReference type="InterPro" id="IPR001254">
    <property type="entry name" value="Trypsin_dom"/>
</dbReference>
<dbReference type="PRINTS" id="PR00722">
    <property type="entry name" value="CHYMOTRYPSIN"/>
</dbReference>
<dbReference type="AlphaFoldDB" id="A0A485K6Q6"/>
<dbReference type="EMBL" id="VJMH01000217">
    <property type="protein sequence ID" value="KAF0717761.1"/>
    <property type="molecule type" value="Genomic_DNA"/>
</dbReference>
<keyword evidence="10" id="KW-1185">Reference proteome</keyword>
<comment type="similarity">
    <text evidence="1">Belongs to the peptidase S1 family.</text>
</comment>
<feature type="signal peptide" evidence="6">
    <location>
        <begin position="1"/>
        <end position="19"/>
    </location>
</feature>
<dbReference type="InterPro" id="IPR001314">
    <property type="entry name" value="Peptidase_S1A"/>
</dbReference>
<evidence type="ECO:0000256" key="5">
    <source>
        <dbReference type="ARBA" id="ARBA00023180"/>
    </source>
</evidence>
<feature type="domain" description="Peptidase S1" evidence="7">
    <location>
        <begin position="20"/>
        <end position="243"/>
    </location>
</feature>
<evidence type="ECO:0000313" key="9">
    <source>
        <dbReference type="EMBL" id="VFT79317.1"/>
    </source>
</evidence>
<accession>A0A485K6Q6</accession>
<dbReference type="InterPro" id="IPR043504">
    <property type="entry name" value="Peptidase_S1_PA_chymotrypsin"/>
</dbReference>
<keyword evidence="4" id="KW-1015">Disulfide bond</keyword>
<evidence type="ECO:0000313" key="10">
    <source>
        <dbReference type="Proteomes" id="UP000332933"/>
    </source>
</evidence>
<evidence type="ECO:0000313" key="8">
    <source>
        <dbReference type="EMBL" id="KAF0717761.1"/>
    </source>
</evidence>
<keyword evidence="5" id="KW-0325">Glycoprotein</keyword>
<dbReference type="CDD" id="cd00190">
    <property type="entry name" value="Tryp_SPc"/>
    <property type="match status" value="1"/>
</dbReference>
<dbReference type="Pfam" id="PF00089">
    <property type="entry name" value="Trypsin"/>
    <property type="match status" value="1"/>
</dbReference>
<dbReference type="SMART" id="SM00020">
    <property type="entry name" value="Tryp_SPc"/>
    <property type="match status" value="1"/>
</dbReference>
<dbReference type="SUPFAM" id="SSF50494">
    <property type="entry name" value="Trypsin-like serine proteases"/>
    <property type="match status" value="1"/>
</dbReference>
<proteinExistence type="inferred from homology"/>
<organism evidence="9 10">
    <name type="scientific">Aphanomyces stellatus</name>
    <dbReference type="NCBI Taxonomy" id="120398"/>
    <lineage>
        <taxon>Eukaryota</taxon>
        <taxon>Sar</taxon>
        <taxon>Stramenopiles</taxon>
        <taxon>Oomycota</taxon>
        <taxon>Saprolegniomycetes</taxon>
        <taxon>Saprolegniales</taxon>
        <taxon>Verrucalvaceae</taxon>
        <taxon>Aphanomyces</taxon>
    </lineage>
</organism>
<reference evidence="8" key="2">
    <citation type="submission" date="2019-06" db="EMBL/GenBank/DDBJ databases">
        <title>Genomics analysis of Aphanomyces spp. identifies a new class of oomycete effector associated with host adaptation.</title>
        <authorList>
            <person name="Gaulin E."/>
        </authorList>
    </citation>
    <scope>NUCLEOTIDE SEQUENCE</scope>
    <source>
        <strain evidence="8">CBS 578.67</strain>
    </source>
</reference>
<evidence type="ECO:0000256" key="1">
    <source>
        <dbReference type="ARBA" id="ARBA00007664"/>
    </source>
</evidence>
<keyword evidence="3" id="KW-0843">Virulence</keyword>
<dbReference type="PANTHER" id="PTHR24276:SF98">
    <property type="entry name" value="FI18310P1-RELATED"/>
    <property type="match status" value="1"/>
</dbReference>